<protein>
    <submittedName>
        <fullName evidence="9">Yos1-like protein</fullName>
    </submittedName>
</protein>
<dbReference type="OrthoDB" id="15356at2759"/>
<dbReference type="GeneID" id="63783315"/>
<dbReference type="Proteomes" id="UP000193685">
    <property type="component" value="Unassembled WGS sequence"/>
</dbReference>
<comment type="similarity">
    <text evidence="7">Belongs to the YOS1 family.</text>
</comment>
<organism evidence="9 10">
    <name type="scientific">Protomyces lactucae-debilis</name>
    <dbReference type="NCBI Taxonomy" id="2754530"/>
    <lineage>
        <taxon>Eukaryota</taxon>
        <taxon>Fungi</taxon>
        <taxon>Dikarya</taxon>
        <taxon>Ascomycota</taxon>
        <taxon>Taphrinomycotina</taxon>
        <taxon>Taphrinomycetes</taxon>
        <taxon>Taphrinales</taxon>
        <taxon>Protomycetaceae</taxon>
        <taxon>Protomyces</taxon>
    </lineage>
</organism>
<feature type="transmembrane region" description="Helical" evidence="8">
    <location>
        <begin position="6"/>
        <end position="23"/>
    </location>
</feature>
<evidence type="ECO:0000256" key="2">
    <source>
        <dbReference type="ARBA" id="ARBA00022448"/>
    </source>
</evidence>
<dbReference type="GO" id="GO:0006888">
    <property type="term" value="P:endoplasmic reticulum to Golgi vesicle-mediated transport"/>
    <property type="evidence" value="ECO:0007669"/>
    <property type="project" value="TreeGrafter"/>
</dbReference>
<evidence type="ECO:0000256" key="7">
    <source>
        <dbReference type="ARBA" id="ARBA00024203"/>
    </source>
</evidence>
<dbReference type="PANTHER" id="PTHR15858">
    <property type="entry name" value="IMMEDIATE EARLY RESPONSE 3-INTERACTING PROTEIN 1"/>
    <property type="match status" value="1"/>
</dbReference>
<proteinExistence type="inferred from homology"/>
<evidence type="ECO:0000256" key="8">
    <source>
        <dbReference type="SAM" id="Phobius"/>
    </source>
</evidence>
<dbReference type="PANTHER" id="PTHR15858:SF0">
    <property type="entry name" value="IMMEDIATE EARLY RESPONSE 3-INTERACTING PROTEIN 1"/>
    <property type="match status" value="1"/>
</dbReference>
<keyword evidence="6 8" id="KW-0472">Membrane</keyword>
<sequence>MFFGFGSFFYISLLLVNSVAILSEDRFLARIGWSATNDPGFGTDEQSIKSKLIGLINSVRVVLRAPLILVNTVVIFYLLLLG</sequence>
<feature type="transmembrane region" description="Helical" evidence="8">
    <location>
        <begin position="61"/>
        <end position="80"/>
    </location>
</feature>
<name>A0A1Y2FJX7_PROLT</name>
<dbReference type="GO" id="GO:0015031">
    <property type="term" value="P:protein transport"/>
    <property type="evidence" value="ECO:0007669"/>
    <property type="project" value="UniProtKB-KW"/>
</dbReference>
<dbReference type="InterPro" id="IPR013880">
    <property type="entry name" value="Yos1"/>
</dbReference>
<dbReference type="GO" id="GO:0005789">
    <property type="term" value="C:endoplasmic reticulum membrane"/>
    <property type="evidence" value="ECO:0007669"/>
    <property type="project" value="TreeGrafter"/>
</dbReference>
<keyword evidence="2" id="KW-0813">Transport</keyword>
<dbReference type="Pfam" id="PF08571">
    <property type="entry name" value="Yos1"/>
    <property type="match status" value="1"/>
</dbReference>
<keyword evidence="10" id="KW-1185">Reference proteome</keyword>
<evidence type="ECO:0000256" key="3">
    <source>
        <dbReference type="ARBA" id="ARBA00022692"/>
    </source>
</evidence>
<evidence type="ECO:0000313" key="9">
    <source>
        <dbReference type="EMBL" id="ORY84239.1"/>
    </source>
</evidence>
<dbReference type="RefSeq" id="XP_040726257.1">
    <property type="nucleotide sequence ID" value="XM_040866716.1"/>
</dbReference>
<dbReference type="GO" id="GO:0030134">
    <property type="term" value="C:COPII-coated ER to Golgi transport vesicle"/>
    <property type="evidence" value="ECO:0007669"/>
    <property type="project" value="TreeGrafter"/>
</dbReference>
<dbReference type="OMA" id="VQTVMRM"/>
<evidence type="ECO:0000256" key="1">
    <source>
        <dbReference type="ARBA" id="ARBA00004370"/>
    </source>
</evidence>
<keyword evidence="5 8" id="KW-1133">Transmembrane helix</keyword>
<evidence type="ECO:0000256" key="6">
    <source>
        <dbReference type="ARBA" id="ARBA00023136"/>
    </source>
</evidence>
<evidence type="ECO:0000256" key="4">
    <source>
        <dbReference type="ARBA" id="ARBA00022927"/>
    </source>
</evidence>
<reference evidence="9 10" key="1">
    <citation type="submission" date="2016-07" db="EMBL/GenBank/DDBJ databases">
        <title>Pervasive Adenine N6-methylation of Active Genes in Fungi.</title>
        <authorList>
            <consortium name="DOE Joint Genome Institute"/>
            <person name="Mondo S.J."/>
            <person name="Dannebaum R.O."/>
            <person name="Kuo R.C."/>
            <person name="Labutti K."/>
            <person name="Haridas S."/>
            <person name="Kuo A."/>
            <person name="Salamov A."/>
            <person name="Ahrendt S.R."/>
            <person name="Lipzen A."/>
            <person name="Sullivan W."/>
            <person name="Andreopoulos W.B."/>
            <person name="Clum A."/>
            <person name="Lindquist E."/>
            <person name="Daum C."/>
            <person name="Ramamoorthy G.K."/>
            <person name="Gryganskyi A."/>
            <person name="Culley D."/>
            <person name="Magnuson J.K."/>
            <person name="James T.Y."/>
            <person name="O'Malley M.A."/>
            <person name="Stajich J.E."/>
            <person name="Spatafora J.W."/>
            <person name="Visel A."/>
            <person name="Grigoriev I.V."/>
        </authorList>
    </citation>
    <scope>NUCLEOTIDE SEQUENCE [LARGE SCALE GENOMIC DNA]</scope>
    <source>
        <strain evidence="9 10">12-1054</strain>
    </source>
</reference>
<dbReference type="GO" id="GO:0000139">
    <property type="term" value="C:Golgi membrane"/>
    <property type="evidence" value="ECO:0007669"/>
    <property type="project" value="TreeGrafter"/>
</dbReference>
<comment type="caution">
    <text evidence="9">The sequence shown here is derived from an EMBL/GenBank/DDBJ whole genome shotgun (WGS) entry which is preliminary data.</text>
</comment>
<comment type="subcellular location">
    <subcellularLocation>
        <location evidence="1">Membrane</location>
    </subcellularLocation>
</comment>
<keyword evidence="3 8" id="KW-0812">Transmembrane</keyword>
<dbReference type="STRING" id="56484.A0A1Y2FJX7"/>
<evidence type="ECO:0000313" key="10">
    <source>
        <dbReference type="Proteomes" id="UP000193685"/>
    </source>
</evidence>
<evidence type="ECO:0000256" key="5">
    <source>
        <dbReference type="ARBA" id="ARBA00022989"/>
    </source>
</evidence>
<keyword evidence="4" id="KW-0653">Protein transport</keyword>
<accession>A0A1Y2FJX7</accession>
<dbReference type="AlphaFoldDB" id="A0A1Y2FJX7"/>
<gene>
    <name evidence="9" type="ORF">BCR37DRAFT_261212</name>
</gene>
<dbReference type="EMBL" id="MCFI01000006">
    <property type="protein sequence ID" value="ORY84239.1"/>
    <property type="molecule type" value="Genomic_DNA"/>
</dbReference>